<dbReference type="CDD" id="cd16922">
    <property type="entry name" value="HATPase_EvgS-ArcB-TorS-like"/>
    <property type="match status" value="1"/>
</dbReference>
<dbReference type="PRINTS" id="PR00344">
    <property type="entry name" value="BCTRLSENSOR"/>
</dbReference>
<evidence type="ECO:0000259" key="6">
    <source>
        <dbReference type="PROSITE" id="PS50110"/>
    </source>
</evidence>
<feature type="modified residue" description="4-aspartylphosphate" evidence="3">
    <location>
        <position position="611"/>
    </location>
</feature>
<protein>
    <recommendedName>
        <fullName evidence="11">Two-component system protein A</fullName>
    </recommendedName>
</protein>
<dbReference type="Pfam" id="PF13426">
    <property type="entry name" value="PAS_9"/>
    <property type="match status" value="1"/>
</dbReference>
<dbReference type="PROSITE" id="PS50110">
    <property type="entry name" value="RESPONSE_REGULATORY"/>
    <property type="match status" value="1"/>
</dbReference>
<dbReference type="SUPFAM" id="SSF47384">
    <property type="entry name" value="Homodimeric domain of signal transducing histidine kinase"/>
    <property type="match status" value="1"/>
</dbReference>
<dbReference type="PANTHER" id="PTHR45339:SF1">
    <property type="entry name" value="HYBRID SIGNAL TRANSDUCTION HISTIDINE KINASE J"/>
    <property type="match status" value="1"/>
</dbReference>
<dbReference type="CDD" id="cd17546">
    <property type="entry name" value="REC_hyHK_CKI1_RcsC-like"/>
    <property type="match status" value="1"/>
</dbReference>
<dbReference type="SMART" id="SM00388">
    <property type="entry name" value="HisKA"/>
    <property type="match status" value="1"/>
</dbReference>
<sequence>MLPTSSGHGLSSQQHPPAPLPEPATAAARHQAEPSPSQVEDGSLAYDIFRHTPIPTLVLDSSLVICQVSDSYVAVSGACSREEIVGCHADDIFDQRVTFPTRDSARKAIQTARESKKPYVFEDLLADGTIAWSIRTIPISRHGNLRYFVMEVELEKQVSTNEIFRILVETVKDYAIFMLDPHGNIATWNKGAEVFKGYKREEILGKNFSNFYSQEDRDNDKPGRELAIALRDGRVEDEGWRYRKDGSKFWANVVITPVYRGDTLIGFSKVTRDLTERRAAESRLIAAYEEASKLKSEFLANMSHEIRTPMHGVLAALTLLLDTNLDTEQLELARVIEESGAVLLQVINDILDYSKLASGCFSISDDILSVSDIIQSVFRSFQKGSEPEPILERHLDPSLPKAAGGDSLRYRQIVQNLMSNAIKFTEKGYVRVNATLQEENEETYTILTEVVDTGIGVPATTSKSLFTPFTQFDNSATKRYKGTGLGLSISRSLAELMGGSIGFRPNPEGKGSVFWFTAKLKKVNQLKHLDAIQDNFKALAAEAPMSLFEEMKLVAINKRILLAEDNPINQKVCVKMLAGLGFDNIDLAADGSEAVQMSTKDSPPYDVILMDINMPVLDGVAATKEIRHAGVQTPIVAMTANALKGQAELYISRGMNDYISKPVDRKLLVTALLKCLKRDTPA</sequence>
<evidence type="ECO:0000256" key="3">
    <source>
        <dbReference type="PROSITE-ProRule" id="PRU00169"/>
    </source>
</evidence>
<dbReference type="EMBL" id="ML994651">
    <property type="protein sequence ID" value="KAF2181680.1"/>
    <property type="molecule type" value="Genomic_DNA"/>
</dbReference>
<dbReference type="SUPFAM" id="SSF52172">
    <property type="entry name" value="CheY-like"/>
    <property type="match status" value="1"/>
</dbReference>
<evidence type="ECO:0000256" key="4">
    <source>
        <dbReference type="SAM" id="MobiDB-lite"/>
    </source>
</evidence>
<reference evidence="9" key="1">
    <citation type="journal article" date="2020" name="Stud. Mycol.">
        <title>101 Dothideomycetes genomes: a test case for predicting lifestyles and emergence of pathogens.</title>
        <authorList>
            <person name="Haridas S."/>
            <person name="Albert R."/>
            <person name="Binder M."/>
            <person name="Bloem J."/>
            <person name="Labutti K."/>
            <person name="Salamov A."/>
            <person name="Andreopoulos B."/>
            <person name="Baker S."/>
            <person name="Barry K."/>
            <person name="Bills G."/>
            <person name="Bluhm B."/>
            <person name="Cannon C."/>
            <person name="Castanera R."/>
            <person name="Culley D."/>
            <person name="Daum C."/>
            <person name="Ezra D."/>
            <person name="Gonzalez J."/>
            <person name="Henrissat B."/>
            <person name="Kuo A."/>
            <person name="Liang C."/>
            <person name="Lipzen A."/>
            <person name="Lutzoni F."/>
            <person name="Magnuson J."/>
            <person name="Mondo S."/>
            <person name="Nolan M."/>
            <person name="Ohm R."/>
            <person name="Pangilinan J."/>
            <person name="Park H.-J."/>
            <person name="Ramirez L."/>
            <person name="Alfaro M."/>
            <person name="Sun H."/>
            <person name="Tritt A."/>
            <person name="Yoshinaga Y."/>
            <person name="Zwiers L.-H."/>
            <person name="Turgeon B."/>
            <person name="Goodwin S."/>
            <person name="Spatafora J."/>
            <person name="Crous P."/>
            <person name="Grigoriev I."/>
        </authorList>
    </citation>
    <scope>NUCLEOTIDE SEQUENCE</scope>
    <source>
        <strain evidence="9">CBS 207.26</strain>
    </source>
</reference>
<dbReference type="CDD" id="cd00130">
    <property type="entry name" value="PAS"/>
    <property type="match status" value="1"/>
</dbReference>
<dbReference type="InterPro" id="IPR005467">
    <property type="entry name" value="His_kinase_dom"/>
</dbReference>
<dbReference type="InterPro" id="IPR001789">
    <property type="entry name" value="Sig_transdc_resp-reg_receiver"/>
</dbReference>
<evidence type="ECO:0000259" key="7">
    <source>
        <dbReference type="PROSITE" id="PS50112"/>
    </source>
</evidence>
<feature type="domain" description="Histidine kinase" evidence="5">
    <location>
        <begin position="301"/>
        <end position="522"/>
    </location>
</feature>
<dbReference type="InterPro" id="IPR000700">
    <property type="entry name" value="PAS-assoc_C"/>
</dbReference>
<feature type="domain" description="PAC" evidence="8">
    <location>
        <begin position="235"/>
        <end position="286"/>
    </location>
</feature>
<evidence type="ECO:0000259" key="8">
    <source>
        <dbReference type="PROSITE" id="PS50113"/>
    </source>
</evidence>
<dbReference type="Proteomes" id="UP000800200">
    <property type="component" value="Unassembled WGS sequence"/>
</dbReference>
<dbReference type="SMART" id="SM00448">
    <property type="entry name" value="REC"/>
    <property type="match status" value="1"/>
</dbReference>
<name>A0A6A6DUL5_9PEZI</name>
<dbReference type="OrthoDB" id="60033at2759"/>
<dbReference type="Pfam" id="PF00072">
    <property type="entry name" value="Response_reg"/>
    <property type="match status" value="1"/>
</dbReference>
<dbReference type="InterPro" id="IPR035965">
    <property type="entry name" value="PAS-like_dom_sf"/>
</dbReference>
<dbReference type="PROSITE" id="PS50112">
    <property type="entry name" value="PAS"/>
    <property type="match status" value="1"/>
</dbReference>
<feature type="region of interest" description="Disordered" evidence="4">
    <location>
        <begin position="1"/>
        <end position="40"/>
    </location>
</feature>
<dbReference type="Pfam" id="PF00512">
    <property type="entry name" value="HisKA"/>
    <property type="match status" value="1"/>
</dbReference>
<organism evidence="9 10">
    <name type="scientific">Zopfia rhizophila CBS 207.26</name>
    <dbReference type="NCBI Taxonomy" id="1314779"/>
    <lineage>
        <taxon>Eukaryota</taxon>
        <taxon>Fungi</taxon>
        <taxon>Dikarya</taxon>
        <taxon>Ascomycota</taxon>
        <taxon>Pezizomycotina</taxon>
        <taxon>Dothideomycetes</taxon>
        <taxon>Dothideomycetes incertae sedis</taxon>
        <taxon>Zopfiaceae</taxon>
        <taxon>Zopfia</taxon>
    </lineage>
</organism>
<proteinExistence type="predicted"/>
<evidence type="ECO:0000313" key="9">
    <source>
        <dbReference type="EMBL" id="KAF2181680.1"/>
    </source>
</evidence>
<dbReference type="InterPro" id="IPR036097">
    <property type="entry name" value="HisK_dim/P_sf"/>
</dbReference>
<dbReference type="SUPFAM" id="SSF55785">
    <property type="entry name" value="PYP-like sensor domain (PAS domain)"/>
    <property type="match status" value="2"/>
</dbReference>
<dbReference type="FunFam" id="3.30.450.20:FF:000136">
    <property type="entry name" value="Sensor histidine kinase/response regulator Fos-1"/>
    <property type="match status" value="1"/>
</dbReference>
<dbReference type="InterPro" id="IPR011006">
    <property type="entry name" value="CheY-like_superfamily"/>
</dbReference>
<feature type="domain" description="Response regulatory" evidence="6">
    <location>
        <begin position="559"/>
        <end position="676"/>
    </location>
</feature>
<dbReference type="PANTHER" id="PTHR45339">
    <property type="entry name" value="HYBRID SIGNAL TRANSDUCTION HISTIDINE KINASE J"/>
    <property type="match status" value="1"/>
</dbReference>
<dbReference type="Gene3D" id="3.30.565.10">
    <property type="entry name" value="Histidine kinase-like ATPase, C-terminal domain"/>
    <property type="match status" value="1"/>
</dbReference>
<dbReference type="SMART" id="SM00387">
    <property type="entry name" value="HATPase_c"/>
    <property type="match status" value="1"/>
</dbReference>
<keyword evidence="1 3" id="KW-0597">Phosphoprotein</keyword>
<dbReference type="CDD" id="cd00082">
    <property type="entry name" value="HisKA"/>
    <property type="match status" value="1"/>
</dbReference>
<feature type="domain" description="PAS" evidence="7">
    <location>
        <begin position="160"/>
        <end position="233"/>
    </location>
</feature>
<dbReference type="Gene3D" id="1.10.287.130">
    <property type="match status" value="1"/>
</dbReference>
<dbReference type="GO" id="GO:0000155">
    <property type="term" value="F:phosphorelay sensor kinase activity"/>
    <property type="evidence" value="ECO:0007669"/>
    <property type="project" value="InterPro"/>
</dbReference>
<dbReference type="FunFam" id="3.30.565.10:FF:000010">
    <property type="entry name" value="Sensor histidine kinase RcsC"/>
    <property type="match status" value="1"/>
</dbReference>
<gene>
    <name evidence="9" type="ORF">K469DRAFT_588545</name>
</gene>
<dbReference type="Gene3D" id="3.30.450.20">
    <property type="entry name" value="PAS domain"/>
    <property type="match status" value="2"/>
</dbReference>
<evidence type="ECO:0008006" key="11">
    <source>
        <dbReference type="Google" id="ProtNLM"/>
    </source>
</evidence>
<dbReference type="PROSITE" id="PS50113">
    <property type="entry name" value="PAC"/>
    <property type="match status" value="1"/>
</dbReference>
<accession>A0A6A6DUL5</accession>
<keyword evidence="10" id="KW-1185">Reference proteome</keyword>
<dbReference type="NCBIfam" id="TIGR00229">
    <property type="entry name" value="sensory_box"/>
    <property type="match status" value="1"/>
</dbReference>
<dbReference type="InterPro" id="IPR003594">
    <property type="entry name" value="HATPase_dom"/>
</dbReference>
<dbReference type="InterPro" id="IPR036890">
    <property type="entry name" value="HATPase_C_sf"/>
</dbReference>
<feature type="compositionally biased region" description="Polar residues" evidence="4">
    <location>
        <begin position="1"/>
        <end position="15"/>
    </location>
</feature>
<dbReference type="InterPro" id="IPR004358">
    <property type="entry name" value="Sig_transdc_His_kin-like_C"/>
</dbReference>
<evidence type="ECO:0000256" key="1">
    <source>
        <dbReference type="ARBA" id="ARBA00022553"/>
    </source>
</evidence>
<dbReference type="InterPro" id="IPR003661">
    <property type="entry name" value="HisK_dim/P_dom"/>
</dbReference>
<dbReference type="Pfam" id="PF02518">
    <property type="entry name" value="HATPase_c"/>
    <property type="match status" value="1"/>
</dbReference>
<evidence type="ECO:0000313" key="10">
    <source>
        <dbReference type="Proteomes" id="UP000800200"/>
    </source>
</evidence>
<keyword evidence="2" id="KW-0902">Two-component regulatory system</keyword>
<dbReference type="SMART" id="SM00091">
    <property type="entry name" value="PAS"/>
    <property type="match status" value="2"/>
</dbReference>
<dbReference type="SUPFAM" id="SSF55874">
    <property type="entry name" value="ATPase domain of HSP90 chaperone/DNA topoisomerase II/histidine kinase"/>
    <property type="match status" value="1"/>
</dbReference>
<dbReference type="Gene3D" id="3.40.50.2300">
    <property type="match status" value="1"/>
</dbReference>
<dbReference type="PROSITE" id="PS50109">
    <property type="entry name" value="HIS_KIN"/>
    <property type="match status" value="1"/>
</dbReference>
<dbReference type="InterPro" id="IPR000014">
    <property type="entry name" value="PAS"/>
</dbReference>
<evidence type="ECO:0000259" key="5">
    <source>
        <dbReference type="PROSITE" id="PS50109"/>
    </source>
</evidence>
<dbReference type="AlphaFoldDB" id="A0A6A6DUL5"/>
<evidence type="ECO:0000256" key="2">
    <source>
        <dbReference type="ARBA" id="ARBA00023012"/>
    </source>
</evidence>